<keyword evidence="4" id="KW-1185">Reference proteome</keyword>
<comment type="function">
    <text evidence="1">Acts as a component of a SCF E3 ubiquitin ligase complexes.</text>
</comment>
<dbReference type="PROSITE" id="PS50181">
    <property type="entry name" value="FBOX"/>
    <property type="match status" value="1"/>
</dbReference>
<evidence type="ECO:0000259" key="2">
    <source>
        <dbReference type="PROSITE" id="PS50181"/>
    </source>
</evidence>
<comment type="subcellular location">
    <subcellularLocation>
        <location evidence="1">Nucleus</location>
    </subcellularLocation>
</comment>
<dbReference type="Gene3D" id="1.20.1280.50">
    <property type="match status" value="1"/>
</dbReference>
<dbReference type="PANTHER" id="PTHR12874:SF26">
    <property type="entry name" value="F-BOX PROTEIN"/>
    <property type="match status" value="1"/>
</dbReference>
<comment type="pathway">
    <text evidence="1">Protein modification; protein ubiquitination.</text>
</comment>
<dbReference type="EMBL" id="JBJUIK010000007">
    <property type="protein sequence ID" value="KAL3524436.1"/>
    <property type="molecule type" value="Genomic_DNA"/>
</dbReference>
<dbReference type="GO" id="GO:0031146">
    <property type="term" value="P:SCF-dependent proteasomal ubiquitin-dependent protein catabolic process"/>
    <property type="evidence" value="ECO:0007669"/>
    <property type="project" value="UniProtKB-UniRule"/>
</dbReference>
<dbReference type="SMART" id="SM00256">
    <property type="entry name" value="FBOX"/>
    <property type="match status" value="1"/>
</dbReference>
<keyword evidence="1" id="KW-0539">Nucleus</keyword>
<reference evidence="3 4" key="1">
    <citation type="submission" date="2024-11" db="EMBL/GenBank/DDBJ databases">
        <title>A near-complete genome assembly of Cinchona calisaya.</title>
        <authorList>
            <person name="Lian D.C."/>
            <person name="Zhao X.W."/>
            <person name="Wei L."/>
        </authorList>
    </citation>
    <scope>NUCLEOTIDE SEQUENCE [LARGE SCALE GENOMIC DNA]</scope>
    <source>
        <tissue evidence="3">Nenye</tissue>
    </source>
</reference>
<dbReference type="Proteomes" id="UP001630127">
    <property type="component" value="Unassembled WGS sequence"/>
</dbReference>
<dbReference type="InterPro" id="IPR001810">
    <property type="entry name" value="F-box_dom"/>
</dbReference>
<dbReference type="InterPro" id="IPR036047">
    <property type="entry name" value="F-box-like_dom_sf"/>
</dbReference>
<keyword evidence="1" id="KW-0833">Ubl conjugation pathway</keyword>
<comment type="caution">
    <text evidence="3">The sequence shown here is derived from an EMBL/GenBank/DDBJ whole genome shotgun (WGS) entry which is preliminary data.</text>
</comment>
<evidence type="ECO:0000256" key="1">
    <source>
        <dbReference type="RuleBase" id="RU369085"/>
    </source>
</evidence>
<protein>
    <recommendedName>
        <fullName evidence="1">F-box protein</fullName>
    </recommendedName>
</protein>
<dbReference type="GO" id="GO:0016567">
    <property type="term" value="P:protein ubiquitination"/>
    <property type="evidence" value="ECO:0007669"/>
    <property type="project" value="UniProtKB-UniRule"/>
</dbReference>
<dbReference type="GO" id="GO:0005634">
    <property type="term" value="C:nucleus"/>
    <property type="evidence" value="ECO:0007669"/>
    <property type="project" value="UniProtKB-SubCell"/>
</dbReference>
<dbReference type="Pfam" id="PF12937">
    <property type="entry name" value="F-box-like"/>
    <property type="match status" value="1"/>
</dbReference>
<evidence type="ECO:0000313" key="3">
    <source>
        <dbReference type="EMBL" id="KAL3524436.1"/>
    </source>
</evidence>
<dbReference type="PANTHER" id="PTHR12874">
    <property type="entry name" value="F-BOX ONLY PROTEIN 48-RELATED"/>
    <property type="match status" value="1"/>
</dbReference>
<comment type="subunit">
    <text evidence="1">Component of the SCF-type E3 ligase complex.</text>
</comment>
<feature type="domain" description="F-box" evidence="2">
    <location>
        <begin position="1"/>
        <end position="44"/>
    </location>
</feature>
<dbReference type="AlphaFoldDB" id="A0ABD2ZYA3"/>
<dbReference type="SUPFAM" id="SSF81383">
    <property type="entry name" value="F-box domain"/>
    <property type="match status" value="1"/>
</dbReference>
<organism evidence="3 4">
    <name type="scientific">Cinchona calisaya</name>
    <dbReference type="NCBI Taxonomy" id="153742"/>
    <lineage>
        <taxon>Eukaryota</taxon>
        <taxon>Viridiplantae</taxon>
        <taxon>Streptophyta</taxon>
        <taxon>Embryophyta</taxon>
        <taxon>Tracheophyta</taxon>
        <taxon>Spermatophyta</taxon>
        <taxon>Magnoliopsida</taxon>
        <taxon>eudicotyledons</taxon>
        <taxon>Gunneridae</taxon>
        <taxon>Pentapetalae</taxon>
        <taxon>asterids</taxon>
        <taxon>lamiids</taxon>
        <taxon>Gentianales</taxon>
        <taxon>Rubiaceae</taxon>
        <taxon>Cinchonoideae</taxon>
        <taxon>Cinchoneae</taxon>
        <taxon>Cinchona</taxon>
    </lineage>
</organism>
<evidence type="ECO:0000313" key="4">
    <source>
        <dbReference type="Proteomes" id="UP001630127"/>
    </source>
</evidence>
<name>A0ABD2ZYA3_9GENT</name>
<proteinExistence type="predicted"/>
<sequence length="219" mass="24743">MERLPVEVSLKIFSLLDHQNLATAQLVCRKWRILASEDSLWSNLFRERWGLDRAMFFAPEGSKLWQDVYVVQDRGDRVGLGLKIIREGDDYYLVHQGEIQRHLGTRRPETGEIYHSSSTLREEEFSNGEEPCSGHVSLEHQCPVCCPCGISNSCFVLKVVVSFSVFTSLFAINLKKLLQPNLYNDAIESGVFGYSPKSAIAALSFLLPVFRSSLAVVKE</sequence>
<dbReference type="GO" id="GO:0019005">
    <property type="term" value="C:SCF ubiquitin ligase complex"/>
    <property type="evidence" value="ECO:0007669"/>
    <property type="project" value="UniProtKB-UniRule"/>
</dbReference>
<accession>A0ABD2ZYA3</accession>
<gene>
    <name evidence="3" type="ORF">ACH5RR_017270</name>
</gene>